<dbReference type="Pfam" id="PF17919">
    <property type="entry name" value="RT_RNaseH_2"/>
    <property type="match status" value="1"/>
</dbReference>
<dbReference type="PANTHER" id="PTHR48475">
    <property type="entry name" value="RIBONUCLEASE H"/>
    <property type="match status" value="1"/>
</dbReference>
<dbReference type="InterPro" id="IPR041577">
    <property type="entry name" value="RT_RNaseH_2"/>
</dbReference>
<dbReference type="Gene3D" id="3.30.420.10">
    <property type="entry name" value="Ribonuclease H-like superfamily/Ribonuclease H"/>
    <property type="match status" value="2"/>
</dbReference>
<accession>A0A2G9I6M5</accession>
<protein>
    <recommendedName>
        <fullName evidence="1">Integrase catalytic domain-containing protein</fullName>
    </recommendedName>
</protein>
<reference evidence="3" key="1">
    <citation type="journal article" date="2018" name="Gigascience">
        <title>Genome assembly of the Pink Ipe (Handroanthus impetiginosus, Bignoniaceae), a highly valued, ecologically keystone Neotropical timber forest tree.</title>
        <authorList>
            <person name="Silva-Junior O.B."/>
            <person name="Grattapaglia D."/>
            <person name="Novaes E."/>
            <person name="Collevatti R.G."/>
        </authorList>
    </citation>
    <scope>NUCLEOTIDE SEQUENCE [LARGE SCALE GENOMIC DNA]</scope>
    <source>
        <strain evidence="3">cv. UFG-1</strain>
    </source>
</reference>
<dbReference type="GO" id="GO:0015074">
    <property type="term" value="P:DNA integration"/>
    <property type="evidence" value="ECO:0007669"/>
    <property type="project" value="InterPro"/>
</dbReference>
<dbReference type="Gene3D" id="3.30.70.270">
    <property type="match status" value="1"/>
</dbReference>
<dbReference type="PROSITE" id="PS50994">
    <property type="entry name" value="INTEGRASE"/>
    <property type="match status" value="1"/>
</dbReference>
<comment type="caution">
    <text evidence="2">The sequence shown here is derived from an EMBL/GenBank/DDBJ whole genome shotgun (WGS) entry which is preliminary data.</text>
</comment>
<evidence type="ECO:0000259" key="1">
    <source>
        <dbReference type="PROSITE" id="PS50994"/>
    </source>
</evidence>
<name>A0A2G9I6M5_9LAMI</name>
<dbReference type="Gene3D" id="3.10.20.370">
    <property type="match status" value="1"/>
</dbReference>
<dbReference type="OrthoDB" id="1305387at2759"/>
<dbReference type="InterPro" id="IPR043128">
    <property type="entry name" value="Rev_trsase/Diguanyl_cyclase"/>
</dbReference>
<dbReference type="STRING" id="429701.A0A2G9I6M5"/>
<dbReference type="InterPro" id="IPR012337">
    <property type="entry name" value="RNaseH-like_sf"/>
</dbReference>
<dbReference type="InterPro" id="IPR001584">
    <property type="entry name" value="Integrase_cat-core"/>
</dbReference>
<dbReference type="AlphaFoldDB" id="A0A2G9I6M5"/>
<dbReference type="SUPFAM" id="SSF56672">
    <property type="entry name" value="DNA/RNA polymerases"/>
    <property type="match status" value="1"/>
</dbReference>
<dbReference type="Proteomes" id="UP000231279">
    <property type="component" value="Unassembled WGS sequence"/>
</dbReference>
<dbReference type="SUPFAM" id="SSF53098">
    <property type="entry name" value="Ribonuclease H-like"/>
    <property type="match status" value="1"/>
</dbReference>
<dbReference type="EMBL" id="NKXS01000272">
    <property type="protein sequence ID" value="PIN25290.1"/>
    <property type="molecule type" value="Genomic_DNA"/>
</dbReference>
<evidence type="ECO:0000313" key="3">
    <source>
        <dbReference type="Proteomes" id="UP000231279"/>
    </source>
</evidence>
<gene>
    <name evidence="2" type="ORF">CDL12_01972</name>
</gene>
<dbReference type="InterPro" id="IPR043502">
    <property type="entry name" value="DNA/RNA_pol_sf"/>
</dbReference>
<dbReference type="PANTHER" id="PTHR48475:SF1">
    <property type="entry name" value="RNASE H TYPE-1 DOMAIN-CONTAINING PROTEIN"/>
    <property type="match status" value="1"/>
</dbReference>
<keyword evidence="3" id="KW-1185">Reference proteome</keyword>
<sequence length="503" mass="57760">MTTSISSEFISNLARRCQSFSRLMKKGILFEWDKACSNAFNSIKAYLIKPSVLVVLVRGYPLVLYIATQERSIKALLTQKNDNGKKNALYYFSKMMTPNELKYFPIENICLALVFAIQKLKHYFQAHTVHLVSKDVLVVEVTLPWKMYFDEASHREGAGTQVVFVTSNTEVLSYSFSLTQNCSNNIAKIYEVKKHELLPHFNYAKRLIRWLGDVGIEHIPKVGNKQADALAKLTSTLAMAEKVARIPICRNWVVPPIFGNENYKEEENHIVKVLNSRKKTGPFHRTIVSWPFETWGLDMIGPIIKSSVGHLHILATTDYFSKWAKAIPLKEVKKENVSEFIHLNIIYHYGIPQYIITDNGKPPYNNGIDKLCQRFSFNQRKSSTRYVVANGLPKAFNKTLCNLLKKIEGLTEEKNACLRLEELQSLDEKRLEAQQSLECYQARLPRAFHKKVYSHSFQVGDLMLAIKRKGHKEVYTNGAYKLIIEDGSRVGLMNGKFLKRYYA</sequence>
<evidence type="ECO:0000313" key="2">
    <source>
        <dbReference type="EMBL" id="PIN25290.1"/>
    </source>
</evidence>
<dbReference type="InterPro" id="IPR036397">
    <property type="entry name" value="RNaseH_sf"/>
</dbReference>
<feature type="domain" description="Integrase catalytic" evidence="1">
    <location>
        <begin position="287"/>
        <end position="453"/>
    </location>
</feature>
<organism evidence="2 3">
    <name type="scientific">Handroanthus impetiginosus</name>
    <dbReference type="NCBI Taxonomy" id="429701"/>
    <lineage>
        <taxon>Eukaryota</taxon>
        <taxon>Viridiplantae</taxon>
        <taxon>Streptophyta</taxon>
        <taxon>Embryophyta</taxon>
        <taxon>Tracheophyta</taxon>
        <taxon>Spermatophyta</taxon>
        <taxon>Magnoliopsida</taxon>
        <taxon>eudicotyledons</taxon>
        <taxon>Gunneridae</taxon>
        <taxon>Pentapetalae</taxon>
        <taxon>asterids</taxon>
        <taxon>lamiids</taxon>
        <taxon>Lamiales</taxon>
        <taxon>Bignoniaceae</taxon>
        <taxon>Crescentiina</taxon>
        <taxon>Tabebuia alliance</taxon>
        <taxon>Handroanthus</taxon>
    </lineage>
</organism>
<dbReference type="GO" id="GO:0003676">
    <property type="term" value="F:nucleic acid binding"/>
    <property type="evidence" value="ECO:0007669"/>
    <property type="project" value="InterPro"/>
</dbReference>
<proteinExistence type="predicted"/>